<comment type="caution">
    <text evidence="1">The sequence shown here is derived from an EMBL/GenBank/DDBJ whole genome shotgun (WGS) entry which is preliminary data.</text>
</comment>
<dbReference type="AlphaFoldDB" id="A0AAW8QXN8"/>
<name>A0AAW8QXN8_9ALTE</name>
<dbReference type="RefSeq" id="WP_311360322.1">
    <property type="nucleotide sequence ID" value="NZ_JAVRIE010000001.1"/>
</dbReference>
<dbReference type="EMBL" id="JAVRIE010000001">
    <property type="protein sequence ID" value="MDT0581529.1"/>
    <property type="molecule type" value="Genomic_DNA"/>
</dbReference>
<protein>
    <submittedName>
        <fullName evidence="1">Uncharacterized protein</fullName>
    </submittedName>
</protein>
<sequence length="259" mass="30022">MNTWWGKAEFAVDECQRWSIGDRFIAVQRKQKEWKFWNIETKEETSDVLVRESLTISQLSSIQPSQRLLMRDTPSHLEVFPRLADRSMVIRPGTAITVLPDEEINLYVSTQLWVSFSIKDAQAPLYEIPLWAPSDSWFGVSNMVGELCYAKYSEANIELTDLKKRQHRVFTSIQIINEHNEPLVIQRIKIPMPLLNLYVDNDGQFWTDSICLTHNEDDNKPSFKILKMDVDDHKYTILSRARETGGNNVFISSLKSLIA</sequence>
<evidence type="ECO:0000313" key="2">
    <source>
        <dbReference type="Proteomes" id="UP001249020"/>
    </source>
</evidence>
<accession>A0AAW8QXN8</accession>
<keyword evidence="2" id="KW-1185">Reference proteome</keyword>
<proteinExistence type="predicted"/>
<reference evidence="1 2" key="1">
    <citation type="submission" date="2023-09" db="EMBL/GenBank/DDBJ databases">
        <authorList>
            <person name="Rey-Velasco X."/>
        </authorList>
    </citation>
    <scope>NUCLEOTIDE SEQUENCE [LARGE SCALE GENOMIC DNA]</scope>
    <source>
        <strain evidence="1 2">W409</strain>
    </source>
</reference>
<gene>
    <name evidence="1" type="ORF">RM544_03190</name>
</gene>
<organism evidence="1 2">
    <name type="scientific">Brumicola blandensis</name>
    <dbReference type="NCBI Taxonomy" id="3075611"/>
    <lineage>
        <taxon>Bacteria</taxon>
        <taxon>Pseudomonadati</taxon>
        <taxon>Pseudomonadota</taxon>
        <taxon>Gammaproteobacteria</taxon>
        <taxon>Alteromonadales</taxon>
        <taxon>Alteromonadaceae</taxon>
        <taxon>Brumicola</taxon>
    </lineage>
</organism>
<evidence type="ECO:0000313" key="1">
    <source>
        <dbReference type="EMBL" id="MDT0581529.1"/>
    </source>
</evidence>
<dbReference type="Proteomes" id="UP001249020">
    <property type="component" value="Unassembled WGS sequence"/>
</dbReference>